<dbReference type="Proteomes" id="UP000648482">
    <property type="component" value="Unassembled WGS sequence"/>
</dbReference>
<dbReference type="RefSeq" id="WP_138586245.1">
    <property type="nucleotide sequence ID" value="NZ_AQGU01000025.1"/>
</dbReference>
<comment type="caution">
    <text evidence="2">The sequence shown here is derived from an EMBL/GenBank/DDBJ whole genome shotgun (WGS) entry which is preliminary data.</text>
</comment>
<organism evidence="2 3">
    <name type="scientific">Pseudoalteromonas aliena SW19</name>
    <dbReference type="NCBI Taxonomy" id="1314866"/>
    <lineage>
        <taxon>Bacteria</taxon>
        <taxon>Pseudomonadati</taxon>
        <taxon>Pseudomonadota</taxon>
        <taxon>Gammaproteobacteria</taxon>
        <taxon>Alteromonadales</taxon>
        <taxon>Pseudoalteromonadaceae</taxon>
        <taxon>Pseudoalteromonas</taxon>
    </lineage>
</organism>
<sequence>MKTINIKLIKLIVCSLSLLSLSSYAECIVSKNAIFPQKQGSIAFWQQLIRDSDDNTLAIFWDQGNCFISKGPHYGGTAPAKGDGSTLHITVQDSFRTCHVFNQKDSALKTLTTCRP</sequence>
<name>A0ABR9DZH0_9GAMM</name>
<proteinExistence type="predicted"/>
<gene>
    <name evidence="2" type="ORF">PALI_a1033</name>
</gene>
<keyword evidence="3" id="KW-1185">Reference proteome</keyword>
<accession>A0ABR9DZH0</accession>
<evidence type="ECO:0000313" key="3">
    <source>
        <dbReference type="Proteomes" id="UP000648482"/>
    </source>
</evidence>
<evidence type="ECO:0000313" key="2">
    <source>
        <dbReference type="EMBL" id="MBE0359735.1"/>
    </source>
</evidence>
<feature type="signal peptide" evidence="1">
    <location>
        <begin position="1"/>
        <end position="25"/>
    </location>
</feature>
<reference evidence="2 3" key="1">
    <citation type="submission" date="2015-06" db="EMBL/GenBank/DDBJ databases">
        <title>Genome sequence of Pseudoalteromonas aliena.</title>
        <authorList>
            <person name="Xie B.-B."/>
            <person name="Rong J.-C."/>
            <person name="Qin Q.-L."/>
            <person name="Zhang Y.-Z."/>
        </authorList>
    </citation>
    <scope>NUCLEOTIDE SEQUENCE [LARGE SCALE GENOMIC DNA]</scope>
    <source>
        <strain evidence="2 3">SW19</strain>
    </source>
</reference>
<protein>
    <submittedName>
        <fullName evidence="2">Uncharacterized protein</fullName>
    </submittedName>
</protein>
<feature type="chain" id="PRO_5047288835" evidence="1">
    <location>
        <begin position="26"/>
        <end position="116"/>
    </location>
</feature>
<keyword evidence="1" id="KW-0732">Signal</keyword>
<evidence type="ECO:0000256" key="1">
    <source>
        <dbReference type="SAM" id="SignalP"/>
    </source>
</evidence>
<dbReference type="EMBL" id="AQGU01000025">
    <property type="protein sequence ID" value="MBE0359735.1"/>
    <property type="molecule type" value="Genomic_DNA"/>
</dbReference>